<dbReference type="EMBL" id="HACG01030918">
    <property type="protein sequence ID" value="CEK77783.1"/>
    <property type="molecule type" value="Transcribed_RNA"/>
</dbReference>
<proteinExistence type="predicted"/>
<reference evidence="1" key="1">
    <citation type="submission" date="2014-12" db="EMBL/GenBank/DDBJ databases">
        <title>Insight into the proteome of Arion vulgaris.</title>
        <authorList>
            <person name="Aradska J."/>
            <person name="Bulat T."/>
            <person name="Smidak R."/>
            <person name="Sarate P."/>
            <person name="Gangsoo J."/>
            <person name="Sialana F."/>
            <person name="Bilban M."/>
            <person name="Lubec G."/>
        </authorList>
    </citation>
    <scope>NUCLEOTIDE SEQUENCE</scope>
    <source>
        <tissue evidence="1">Skin</tissue>
    </source>
</reference>
<protein>
    <submittedName>
        <fullName evidence="1">Uncharacterized protein</fullName>
    </submittedName>
</protein>
<dbReference type="EMBL" id="HACG01030916">
    <property type="protein sequence ID" value="CEK77781.1"/>
    <property type="molecule type" value="Transcribed_RNA"/>
</dbReference>
<sequence length="67" mass="7217">MELRTGGSEDALLPLPKTDAVLLSEAGDNNSLEKLPAELEVESEDSTPVLDISLEFRLECLYPGADV</sequence>
<dbReference type="AlphaFoldDB" id="A0A0B7ACN7"/>
<accession>A0A0B7ACN7</accession>
<name>A0A0B7ACN7_9EUPU</name>
<evidence type="ECO:0000313" key="2">
    <source>
        <dbReference type="EMBL" id="CEK77783.1"/>
    </source>
</evidence>
<organism evidence="1">
    <name type="scientific">Arion vulgaris</name>
    <dbReference type="NCBI Taxonomy" id="1028688"/>
    <lineage>
        <taxon>Eukaryota</taxon>
        <taxon>Metazoa</taxon>
        <taxon>Spiralia</taxon>
        <taxon>Lophotrochozoa</taxon>
        <taxon>Mollusca</taxon>
        <taxon>Gastropoda</taxon>
        <taxon>Heterobranchia</taxon>
        <taxon>Euthyneura</taxon>
        <taxon>Panpulmonata</taxon>
        <taxon>Eupulmonata</taxon>
        <taxon>Stylommatophora</taxon>
        <taxon>Helicina</taxon>
        <taxon>Arionoidea</taxon>
        <taxon>Arionidae</taxon>
        <taxon>Arion</taxon>
    </lineage>
</organism>
<evidence type="ECO:0000313" key="1">
    <source>
        <dbReference type="EMBL" id="CEK77781.1"/>
    </source>
</evidence>
<gene>
    <name evidence="1" type="primary">ORF106610</name>
    <name evidence="2" type="synonym">ORF106621</name>
</gene>